<dbReference type="PRINTS" id="PR00081">
    <property type="entry name" value="GDHRDH"/>
</dbReference>
<dbReference type="InterPro" id="IPR002347">
    <property type="entry name" value="SDR_fam"/>
</dbReference>
<evidence type="ECO:0000313" key="3">
    <source>
        <dbReference type="EMBL" id="KRR15845.1"/>
    </source>
</evidence>
<evidence type="ECO:0000313" key="4">
    <source>
        <dbReference type="Proteomes" id="UP000050863"/>
    </source>
</evidence>
<comment type="caution">
    <text evidence="3">The sequence shown here is derived from an EMBL/GenBank/DDBJ whole genome shotgun (WGS) entry which is preliminary data.</text>
</comment>
<sequence>MSAEQRVVVVTGASQGIGAGIVQAFRDRNCRVVATSRSITPVADSGVVTVQGDVGARDTAEKVFKTALERFGRVDTLVNNAGMFMAKPFAAYSQDDYDIYLSTNVTGFFHMTQRALELMSKQGHGHIVTITTSLVDQPMTSVPAALTSLTKGALSATTRALAIEYAKTGIRINAVSPGIIRTPMHPPEAHQALAALHPMGRMGDVSDIVDAVLYLDGAGFVTGEILHVDGGQAAGHHLP</sequence>
<dbReference type="InterPro" id="IPR036291">
    <property type="entry name" value="NAD(P)-bd_dom_sf"/>
</dbReference>
<evidence type="ECO:0000256" key="1">
    <source>
        <dbReference type="ARBA" id="ARBA00006484"/>
    </source>
</evidence>
<dbReference type="SUPFAM" id="SSF51735">
    <property type="entry name" value="NAD(P)-binding Rossmann-fold domains"/>
    <property type="match status" value="1"/>
</dbReference>
<organism evidence="3 4">
    <name type="scientific">Bradyrhizobium jicamae</name>
    <dbReference type="NCBI Taxonomy" id="280332"/>
    <lineage>
        <taxon>Bacteria</taxon>
        <taxon>Pseudomonadati</taxon>
        <taxon>Pseudomonadota</taxon>
        <taxon>Alphaproteobacteria</taxon>
        <taxon>Hyphomicrobiales</taxon>
        <taxon>Nitrobacteraceae</taxon>
        <taxon>Bradyrhizobium</taxon>
    </lineage>
</organism>
<dbReference type="RefSeq" id="WP_057833365.1">
    <property type="nucleotide sequence ID" value="NZ_LLXZ01000002.1"/>
</dbReference>
<dbReference type="GO" id="GO:0016491">
    <property type="term" value="F:oxidoreductase activity"/>
    <property type="evidence" value="ECO:0007669"/>
    <property type="project" value="UniProtKB-KW"/>
</dbReference>
<keyword evidence="2" id="KW-0560">Oxidoreductase</keyword>
<dbReference type="OrthoDB" id="9787298at2"/>
<dbReference type="AlphaFoldDB" id="A0A0R3MDE3"/>
<dbReference type="STRING" id="280332.CQ12_32385"/>
<accession>A0A0R3MDE3</accession>
<dbReference type="Proteomes" id="UP000050863">
    <property type="component" value="Unassembled WGS sequence"/>
</dbReference>
<name>A0A0R3MDE3_9BRAD</name>
<reference evidence="3 4" key="1">
    <citation type="submission" date="2014-03" db="EMBL/GenBank/DDBJ databases">
        <title>Bradyrhizobium valentinum sp. nov., isolated from effective nodules of Lupinus mariae-josephae, a lupine endemic of basic-lime soils in Eastern Spain.</title>
        <authorList>
            <person name="Duran D."/>
            <person name="Rey L."/>
            <person name="Navarro A."/>
            <person name="Busquets A."/>
            <person name="Imperial J."/>
            <person name="Ruiz-Argueso T."/>
        </authorList>
    </citation>
    <scope>NUCLEOTIDE SEQUENCE [LARGE SCALE GENOMIC DNA]</scope>
    <source>
        <strain evidence="3 4">PAC68</strain>
    </source>
</reference>
<dbReference type="PANTHER" id="PTHR43639">
    <property type="entry name" value="OXIDOREDUCTASE, SHORT-CHAIN DEHYDROGENASE/REDUCTASE FAMILY (AFU_ORTHOLOGUE AFUA_5G02870)"/>
    <property type="match status" value="1"/>
</dbReference>
<dbReference type="Pfam" id="PF13561">
    <property type="entry name" value="adh_short_C2"/>
    <property type="match status" value="1"/>
</dbReference>
<dbReference type="PANTHER" id="PTHR43639:SF1">
    <property type="entry name" value="SHORT-CHAIN DEHYDROGENASE_REDUCTASE FAMILY PROTEIN"/>
    <property type="match status" value="1"/>
</dbReference>
<gene>
    <name evidence="3" type="ORF">CQ12_32385</name>
</gene>
<proteinExistence type="inferred from homology"/>
<dbReference type="Gene3D" id="3.40.50.720">
    <property type="entry name" value="NAD(P)-binding Rossmann-like Domain"/>
    <property type="match status" value="1"/>
</dbReference>
<dbReference type="PRINTS" id="PR00080">
    <property type="entry name" value="SDRFAMILY"/>
</dbReference>
<comment type="similarity">
    <text evidence="1">Belongs to the short-chain dehydrogenases/reductases (SDR) family.</text>
</comment>
<dbReference type="CDD" id="cd05233">
    <property type="entry name" value="SDR_c"/>
    <property type="match status" value="1"/>
</dbReference>
<protein>
    <submittedName>
        <fullName evidence="3">3-oxoacyl-ACP reductase</fullName>
    </submittedName>
</protein>
<dbReference type="EMBL" id="LLXZ01000002">
    <property type="protein sequence ID" value="KRR15845.1"/>
    <property type="molecule type" value="Genomic_DNA"/>
</dbReference>
<keyword evidence="4" id="KW-1185">Reference proteome</keyword>
<evidence type="ECO:0000256" key="2">
    <source>
        <dbReference type="ARBA" id="ARBA00023002"/>
    </source>
</evidence>
<dbReference type="FunFam" id="3.40.50.720:FF:000084">
    <property type="entry name" value="Short-chain dehydrogenase reductase"/>
    <property type="match status" value="1"/>
</dbReference>